<evidence type="ECO:0000313" key="13">
    <source>
        <dbReference type="Proteomes" id="UP000298324"/>
    </source>
</evidence>
<dbReference type="PANTHER" id="PTHR43527:SF2">
    <property type="entry name" value="4-DIPHOSPHOCYTIDYL-2-C-METHYL-D-ERYTHRITOL KINASE, CHLOROPLASTIC"/>
    <property type="match status" value="1"/>
</dbReference>
<dbReference type="AlphaFoldDB" id="A0A4Y7RI85"/>
<evidence type="ECO:0000256" key="9">
    <source>
        <dbReference type="HAMAP-Rule" id="MF_00061"/>
    </source>
</evidence>
<evidence type="ECO:0000256" key="2">
    <source>
        <dbReference type="ARBA" id="ARBA00012052"/>
    </source>
</evidence>
<comment type="pathway">
    <text evidence="9">Isoprenoid biosynthesis; isopentenyl diphosphate biosynthesis via DXP pathway; isopentenyl diphosphate from 1-deoxy-D-xylulose 5-phosphate: step 3/6.</text>
</comment>
<evidence type="ECO:0000256" key="7">
    <source>
        <dbReference type="ARBA" id="ARBA00022840"/>
    </source>
</evidence>
<comment type="similarity">
    <text evidence="1 9">Belongs to the GHMP kinase family. IspE subfamily.</text>
</comment>
<dbReference type="GO" id="GO:0019288">
    <property type="term" value="P:isopentenyl diphosphate biosynthetic process, methylerythritol 4-phosphate pathway"/>
    <property type="evidence" value="ECO:0007669"/>
    <property type="project" value="UniProtKB-UniRule"/>
</dbReference>
<dbReference type="PANTHER" id="PTHR43527">
    <property type="entry name" value="4-DIPHOSPHOCYTIDYL-2-C-METHYL-D-ERYTHRITOL KINASE, CHLOROPLASTIC"/>
    <property type="match status" value="1"/>
</dbReference>
<dbReference type="EMBL" id="QFGA01000001">
    <property type="protein sequence ID" value="TEB08449.1"/>
    <property type="molecule type" value="Genomic_DNA"/>
</dbReference>
<dbReference type="Pfam" id="PF00288">
    <property type="entry name" value="GHMP_kinases_N"/>
    <property type="match status" value="1"/>
</dbReference>
<dbReference type="GO" id="GO:0005524">
    <property type="term" value="F:ATP binding"/>
    <property type="evidence" value="ECO:0007669"/>
    <property type="project" value="UniProtKB-UniRule"/>
</dbReference>
<evidence type="ECO:0000256" key="5">
    <source>
        <dbReference type="ARBA" id="ARBA00022741"/>
    </source>
</evidence>
<feature type="binding site" evidence="9">
    <location>
        <begin position="93"/>
        <end position="103"/>
    </location>
    <ligand>
        <name>ATP</name>
        <dbReference type="ChEBI" id="CHEBI:30616"/>
    </ligand>
</feature>
<reference evidence="12 13" key="1">
    <citation type="journal article" date="2018" name="Environ. Microbiol.">
        <title>Novel energy conservation strategies and behaviour of Pelotomaculum schinkii driving syntrophic propionate catabolism.</title>
        <authorList>
            <person name="Hidalgo-Ahumada C.A.P."/>
            <person name="Nobu M.K."/>
            <person name="Narihiro T."/>
            <person name="Tamaki H."/>
            <person name="Liu W.T."/>
            <person name="Kamagata Y."/>
            <person name="Stams A.J.M."/>
            <person name="Imachi H."/>
            <person name="Sousa D.Z."/>
        </authorList>
    </citation>
    <scope>NUCLEOTIDE SEQUENCE [LARGE SCALE GENOMIC DNA]</scope>
    <source>
        <strain evidence="12 13">HH</strain>
    </source>
</reference>
<evidence type="ECO:0000256" key="3">
    <source>
        <dbReference type="ARBA" id="ARBA00017473"/>
    </source>
</evidence>
<dbReference type="NCBIfam" id="NF011202">
    <property type="entry name" value="PRK14608.1"/>
    <property type="match status" value="1"/>
</dbReference>
<evidence type="ECO:0000256" key="8">
    <source>
        <dbReference type="ARBA" id="ARBA00032554"/>
    </source>
</evidence>
<dbReference type="InterPro" id="IPR020568">
    <property type="entry name" value="Ribosomal_Su5_D2-typ_SF"/>
</dbReference>
<gene>
    <name evidence="9 12" type="primary">ispE</name>
    <name evidence="12" type="ORF">Psch_02012</name>
</gene>
<evidence type="ECO:0000313" key="12">
    <source>
        <dbReference type="EMBL" id="TEB08449.1"/>
    </source>
</evidence>
<dbReference type="EC" id="2.7.1.148" evidence="2 9"/>
<dbReference type="Pfam" id="PF08544">
    <property type="entry name" value="GHMP_kinases_C"/>
    <property type="match status" value="1"/>
</dbReference>
<comment type="function">
    <text evidence="9">Catalyzes the phosphorylation of the position 2 hydroxy group of 4-diphosphocytidyl-2C-methyl-D-erythritol.</text>
</comment>
<dbReference type="SUPFAM" id="SSF54211">
    <property type="entry name" value="Ribosomal protein S5 domain 2-like"/>
    <property type="match status" value="1"/>
</dbReference>
<keyword evidence="5 9" id="KW-0547">Nucleotide-binding</keyword>
<dbReference type="GO" id="GO:0016114">
    <property type="term" value="P:terpenoid biosynthetic process"/>
    <property type="evidence" value="ECO:0007669"/>
    <property type="project" value="UniProtKB-UniRule"/>
</dbReference>
<feature type="domain" description="GHMP kinase C-terminal" evidence="11">
    <location>
        <begin position="198"/>
        <end position="271"/>
    </location>
</feature>
<keyword evidence="4 9" id="KW-0808">Transferase</keyword>
<dbReference type="UniPathway" id="UPA00056">
    <property type="reaction ID" value="UER00094"/>
</dbReference>
<dbReference type="InterPro" id="IPR006204">
    <property type="entry name" value="GHMP_kinase_N_dom"/>
</dbReference>
<dbReference type="InterPro" id="IPR004424">
    <property type="entry name" value="IspE"/>
</dbReference>
<sequence>MSIKARARAKINLTLEVLGKRPDGYHEVEMVMQSIELHDYLEFSPTPGKITLTVEGDGLPAGAQNLVYRAADLLRGHRGIRQGASIHLKKYIPVAAGLAGGSADAAATLIALNKMWGTGLSLLDLMKLGERLGSDIPFCLLGGTALARGRGERVERLPACPGLGVVLVKPPFGLSTAHVYQSYKREVSVDKPDHRGMINAIEKNDARAICSHLVNMLEPVAIQLQPAISVIKAKLLQAGALGVLMSGSGPTVFGLTPDLDTAHAVAARYNRRDEQVIVTNILNTGNKAYISCD</sequence>
<keyword evidence="7 9" id="KW-0067">ATP-binding</keyword>
<dbReference type="HAMAP" id="MF_00061">
    <property type="entry name" value="IspE"/>
    <property type="match status" value="1"/>
</dbReference>
<feature type="active site" evidence="9">
    <location>
        <position position="10"/>
    </location>
</feature>
<dbReference type="GO" id="GO:0050515">
    <property type="term" value="F:4-(cytidine 5'-diphospho)-2-C-methyl-D-erythritol kinase activity"/>
    <property type="evidence" value="ECO:0007669"/>
    <property type="project" value="UniProtKB-UniRule"/>
</dbReference>
<evidence type="ECO:0000256" key="4">
    <source>
        <dbReference type="ARBA" id="ARBA00022679"/>
    </source>
</evidence>
<evidence type="ECO:0000259" key="10">
    <source>
        <dbReference type="Pfam" id="PF00288"/>
    </source>
</evidence>
<comment type="caution">
    <text evidence="12">The sequence shown here is derived from an EMBL/GenBank/DDBJ whole genome shotgun (WGS) entry which is preliminary data.</text>
</comment>
<dbReference type="InterPro" id="IPR014721">
    <property type="entry name" value="Ribsml_uS5_D2-typ_fold_subgr"/>
</dbReference>
<dbReference type="Proteomes" id="UP000298324">
    <property type="component" value="Unassembled WGS sequence"/>
</dbReference>
<name>A0A4Y7RI85_9FIRM</name>
<feature type="domain" description="GHMP kinase N-terminal" evidence="10">
    <location>
        <begin position="65"/>
        <end position="143"/>
    </location>
</feature>
<comment type="catalytic activity">
    <reaction evidence="9">
        <text>4-CDP-2-C-methyl-D-erythritol + ATP = 4-CDP-2-C-methyl-D-erythritol 2-phosphate + ADP + H(+)</text>
        <dbReference type="Rhea" id="RHEA:18437"/>
        <dbReference type="ChEBI" id="CHEBI:15378"/>
        <dbReference type="ChEBI" id="CHEBI:30616"/>
        <dbReference type="ChEBI" id="CHEBI:57823"/>
        <dbReference type="ChEBI" id="CHEBI:57919"/>
        <dbReference type="ChEBI" id="CHEBI:456216"/>
        <dbReference type="EC" id="2.7.1.148"/>
    </reaction>
</comment>
<evidence type="ECO:0000256" key="6">
    <source>
        <dbReference type="ARBA" id="ARBA00022777"/>
    </source>
</evidence>
<feature type="active site" evidence="9">
    <location>
        <position position="135"/>
    </location>
</feature>
<accession>A0A4Y7RI85</accession>
<dbReference type="NCBIfam" id="TIGR00154">
    <property type="entry name" value="ispE"/>
    <property type="match status" value="1"/>
</dbReference>
<evidence type="ECO:0000256" key="1">
    <source>
        <dbReference type="ARBA" id="ARBA00009684"/>
    </source>
</evidence>
<dbReference type="PIRSF" id="PIRSF010376">
    <property type="entry name" value="IspE"/>
    <property type="match status" value="1"/>
</dbReference>
<evidence type="ECO:0000259" key="11">
    <source>
        <dbReference type="Pfam" id="PF08544"/>
    </source>
</evidence>
<dbReference type="InterPro" id="IPR013750">
    <property type="entry name" value="GHMP_kinase_C_dom"/>
</dbReference>
<keyword evidence="9" id="KW-0414">Isoprene biosynthesis</keyword>
<protein>
    <recommendedName>
        <fullName evidence="3 9">4-diphosphocytidyl-2-C-methyl-D-erythritol kinase</fullName>
        <shortName evidence="9">CMK</shortName>
        <ecNumber evidence="2 9">2.7.1.148</ecNumber>
    </recommendedName>
    <alternativeName>
        <fullName evidence="8 9">4-(cytidine-5'-diphospho)-2-C-methyl-D-erythritol kinase</fullName>
    </alternativeName>
</protein>
<dbReference type="Gene3D" id="3.30.70.890">
    <property type="entry name" value="GHMP kinase, C-terminal domain"/>
    <property type="match status" value="1"/>
</dbReference>
<dbReference type="SUPFAM" id="SSF55060">
    <property type="entry name" value="GHMP Kinase, C-terminal domain"/>
    <property type="match status" value="1"/>
</dbReference>
<dbReference type="RefSeq" id="WP_190240061.1">
    <property type="nucleotide sequence ID" value="NZ_QFGA01000001.1"/>
</dbReference>
<proteinExistence type="inferred from homology"/>
<keyword evidence="6 9" id="KW-0418">Kinase</keyword>
<organism evidence="12 13">
    <name type="scientific">Pelotomaculum schinkii</name>
    <dbReference type="NCBI Taxonomy" id="78350"/>
    <lineage>
        <taxon>Bacteria</taxon>
        <taxon>Bacillati</taxon>
        <taxon>Bacillota</taxon>
        <taxon>Clostridia</taxon>
        <taxon>Eubacteriales</taxon>
        <taxon>Desulfotomaculaceae</taxon>
        <taxon>Pelotomaculum</taxon>
    </lineage>
</organism>
<keyword evidence="13" id="KW-1185">Reference proteome</keyword>
<dbReference type="InterPro" id="IPR036554">
    <property type="entry name" value="GHMP_kinase_C_sf"/>
</dbReference>
<dbReference type="Gene3D" id="3.30.230.10">
    <property type="match status" value="1"/>
</dbReference>